<protein>
    <submittedName>
        <fullName evidence="8">Uncharacterized protein</fullName>
    </submittedName>
</protein>
<keyword evidence="5 7" id="KW-0472">Membrane</keyword>
<feature type="region of interest" description="Disordered" evidence="6">
    <location>
        <begin position="1"/>
        <end position="26"/>
    </location>
</feature>
<dbReference type="AlphaFoldDB" id="A0AAQ3SNF4"/>
<dbReference type="GO" id="GO:0022857">
    <property type="term" value="F:transmembrane transporter activity"/>
    <property type="evidence" value="ECO:0007669"/>
    <property type="project" value="InterPro"/>
</dbReference>
<comment type="similarity">
    <text evidence="2">Belongs to the major facilitator superfamily. Proton-dependent oligopeptide transporter (POT/PTR) (TC 2.A.17) family.</text>
</comment>
<evidence type="ECO:0000313" key="9">
    <source>
        <dbReference type="Proteomes" id="UP001341281"/>
    </source>
</evidence>
<evidence type="ECO:0000256" key="7">
    <source>
        <dbReference type="SAM" id="Phobius"/>
    </source>
</evidence>
<feature type="transmembrane region" description="Helical" evidence="7">
    <location>
        <begin position="377"/>
        <end position="397"/>
    </location>
</feature>
<evidence type="ECO:0000256" key="2">
    <source>
        <dbReference type="ARBA" id="ARBA00005982"/>
    </source>
</evidence>
<feature type="transmembrane region" description="Helical" evidence="7">
    <location>
        <begin position="571"/>
        <end position="591"/>
    </location>
</feature>
<dbReference type="GO" id="GO:0016020">
    <property type="term" value="C:membrane"/>
    <property type="evidence" value="ECO:0007669"/>
    <property type="project" value="UniProtKB-SubCell"/>
</dbReference>
<evidence type="ECO:0000256" key="1">
    <source>
        <dbReference type="ARBA" id="ARBA00004141"/>
    </source>
</evidence>
<evidence type="ECO:0000256" key="3">
    <source>
        <dbReference type="ARBA" id="ARBA00022692"/>
    </source>
</evidence>
<organism evidence="8 9">
    <name type="scientific">Paspalum notatum var. saurae</name>
    <dbReference type="NCBI Taxonomy" id="547442"/>
    <lineage>
        <taxon>Eukaryota</taxon>
        <taxon>Viridiplantae</taxon>
        <taxon>Streptophyta</taxon>
        <taxon>Embryophyta</taxon>
        <taxon>Tracheophyta</taxon>
        <taxon>Spermatophyta</taxon>
        <taxon>Magnoliopsida</taxon>
        <taxon>Liliopsida</taxon>
        <taxon>Poales</taxon>
        <taxon>Poaceae</taxon>
        <taxon>PACMAD clade</taxon>
        <taxon>Panicoideae</taxon>
        <taxon>Andropogonodae</taxon>
        <taxon>Paspaleae</taxon>
        <taxon>Paspalinae</taxon>
        <taxon>Paspalum</taxon>
    </lineage>
</organism>
<feature type="transmembrane region" description="Helical" evidence="7">
    <location>
        <begin position="409"/>
        <end position="430"/>
    </location>
</feature>
<dbReference type="InterPro" id="IPR000109">
    <property type="entry name" value="POT_fam"/>
</dbReference>
<feature type="transmembrane region" description="Helical" evidence="7">
    <location>
        <begin position="253"/>
        <end position="273"/>
    </location>
</feature>
<dbReference type="Pfam" id="PF00854">
    <property type="entry name" value="PTR2"/>
    <property type="match status" value="1"/>
</dbReference>
<proteinExistence type="inferred from homology"/>
<gene>
    <name evidence="8" type="ORF">U9M48_008152</name>
</gene>
<sequence length="602" mass="65410">MDAETGDALSPLLPHQPPNQTQVSSANQHYNKPFSWKAPAIVLAFEFLESIAYSGIALNLVVYLGTVLHGTTASNAANVDAWNGTTFLMPVLGAFLADTYWGKYKTVAISIVFYVVVSAGAPSSITANPLAACATSYVTTRCVFQIVRKQGMLVITASAVIPSLRPASCEGGSCPPATGFQYFVLFAALYLISIGTGGVKSALLPFGADQYDDSNLEESKNKQLFFSWFFMSINLGVFISGTVLVWIQQNVAWSLGFGISSICIVIATVAFFVGTPFYRVQLPTGSPLKSIVMVFVASFKKRRVVVPADSTLLFEGDDAESSSTVSNKLAHTDEFRCLDKAAVILEDQEIKDSRRPWMLCTVSQVEEVKILIRMLPIWFTCVFYSAALCQTATTFIQQGNVMNTKIGSFSVPAASLNSAEVIFMLVWVVFQDSIVIPIARRYTGNPAGLTLLQRMGVGRFLAVPALGAAALVESWRLRSVKAGGNLSIGWQLPQFVILACSDVFCGIAQLEFFYSEAPASMRSLCSAFSFLAMSLAYYVNTLVVTAVAAVTRAGGGQGWLPADLNDGHLDYYFWLWTAISAVNYVVYTAFAKRYTVKKVVRE</sequence>
<keyword evidence="4 7" id="KW-1133">Transmembrane helix</keyword>
<name>A0AAQ3SNF4_PASNO</name>
<evidence type="ECO:0000313" key="8">
    <source>
        <dbReference type="EMBL" id="WVZ57810.1"/>
    </source>
</evidence>
<dbReference type="PANTHER" id="PTHR11654">
    <property type="entry name" value="OLIGOPEPTIDE TRANSPORTER-RELATED"/>
    <property type="match status" value="1"/>
</dbReference>
<dbReference type="SUPFAM" id="SSF103473">
    <property type="entry name" value="MFS general substrate transporter"/>
    <property type="match status" value="1"/>
</dbReference>
<dbReference type="Gene3D" id="1.20.1250.20">
    <property type="entry name" value="MFS general substrate transporter like domains"/>
    <property type="match status" value="1"/>
</dbReference>
<feature type="transmembrane region" description="Helical" evidence="7">
    <location>
        <begin position="526"/>
        <end position="551"/>
    </location>
</feature>
<evidence type="ECO:0000256" key="5">
    <source>
        <dbReference type="ARBA" id="ARBA00023136"/>
    </source>
</evidence>
<dbReference type="CDD" id="cd17351">
    <property type="entry name" value="MFS_NPF"/>
    <property type="match status" value="1"/>
</dbReference>
<keyword evidence="3 7" id="KW-0812">Transmembrane</keyword>
<feature type="transmembrane region" description="Helical" evidence="7">
    <location>
        <begin position="224"/>
        <end position="247"/>
    </location>
</feature>
<evidence type="ECO:0000256" key="6">
    <source>
        <dbReference type="SAM" id="MobiDB-lite"/>
    </source>
</evidence>
<evidence type="ECO:0000256" key="4">
    <source>
        <dbReference type="ARBA" id="ARBA00022989"/>
    </source>
</evidence>
<comment type="subcellular location">
    <subcellularLocation>
        <location evidence="1">Membrane</location>
        <topology evidence="1">Multi-pass membrane protein</topology>
    </subcellularLocation>
</comment>
<dbReference type="EMBL" id="CP144746">
    <property type="protein sequence ID" value="WVZ57810.1"/>
    <property type="molecule type" value="Genomic_DNA"/>
</dbReference>
<reference evidence="8 9" key="1">
    <citation type="submission" date="2024-02" db="EMBL/GenBank/DDBJ databases">
        <title>High-quality chromosome-scale genome assembly of Pensacola bahiagrass (Paspalum notatum Flugge var. saurae).</title>
        <authorList>
            <person name="Vega J.M."/>
            <person name="Podio M."/>
            <person name="Orjuela J."/>
            <person name="Siena L.A."/>
            <person name="Pessino S.C."/>
            <person name="Combes M.C."/>
            <person name="Mariac C."/>
            <person name="Albertini E."/>
            <person name="Pupilli F."/>
            <person name="Ortiz J.P.A."/>
            <person name="Leblanc O."/>
        </authorList>
    </citation>
    <scope>NUCLEOTIDE SEQUENCE [LARGE SCALE GENOMIC DNA]</scope>
    <source>
        <strain evidence="8">R1</strain>
        <tissue evidence="8">Leaf</tissue>
    </source>
</reference>
<keyword evidence="9" id="KW-1185">Reference proteome</keyword>
<feature type="transmembrane region" description="Helical" evidence="7">
    <location>
        <begin position="492"/>
        <end position="514"/>
    </location>
</feature>
<feature type="transmembrane region" description="Helical" evidence="7">
    <location>
        <begin position="182"/>
        <end position="203"/>
    </location>
</feature>
<accession>A0AAQ3SNF4</accession>
<dbReference type="Proteomes" id="UP001341281">
    <property type="component" value="Chromosome 02"/>
</dbReference>
<feature type="transmembrane region" description="Helical" evidence="7">
    <location>
        <begin position="451"/>
        <end position="472"/>
    </location>
</feature>
<dbReference type="InterPro" id="IPR036259">
    <property type="entry name" value="MFS_trans_sf"/>
</dbReference>